<accession>A0A8J6E1K0</accession>
<keyword evidence="3" id="KW-0862">Zinc</keyword>
<evidence type="ECO:0000256" key="2">
    <source>
        <dbReference type="ARBA" id="ARBA00022771"/>
    </source>
</evidence>
<dbReference type="PANTHER" id="PTHR13093">
    <property type="entry name" value="ZINC FINGER HIT DOMAIN CONTAINING PROTEIN 1"/>
    <property type="match status" value="1"/>
</dbReference>
<reference evidence="6" key="1">
    <citation type="submission" date="2021-05" db="EMBL/GenBank/DDBJ databases">
        <title>A free-living protist that lacks canonical eukaryotic 1 DNA replication and segregation systems.</title>
        <authorList>
            <person name="Salas-Leiva D.E."/>
            <person name="Tromer E.C."/>
            <person name="Curtis B.A."/>
            <person name="Jerlstrom-Hultqvist J."/>
            <person name="Kolisko M."/>
            <person name="Yi Z."/>
            <person name="Salas-Leiva J.S."/>
            <person name="Gallot-Lavallee L."/>
            <person name="Kops G.J.P.L."/>
            <person name="Archibald J.M."/>
            <person name="Simpson A.G.B."/>
            <person name="Roger A.J."/>
        </authorList>
    </citation>
    <scope>NUCLEOTIDE SEQUENCE</scope>
    <source>
        <strain evidence="6">BICM</strain>
    </source>
</reference>
<keyword evidence="1" id="KW-0479">Metal-binding</keyword>
<dbReference type="EMBL" id="JAHDYR010000025">
    <property type="protein sequence ID" value="KAG9393161.1"/>
    <property type="molecule type" value="Genomic_DNA"/>
</dbReference>
<name>A0A8J6E1K0_9EUKA</name>
<evidence type="ECO:0000313" key="7">
    <source>
        <dbReference type="Proteomes" id="UP000717585"/>
    </source>
</evidence>
<keyword evidence="7" id="KW-1185">Reference proteome</keyword>
<evidence type="ECO:0000313" key="6">
    <source>
        <dbReference type="EMBL" id="KAG9393161.1"/>
    </source>
</evidence>
<dbReference type="AlphaFoldDB" id="A0A8J6E1K0"/>
<evidence type="ECO:0000256" key="1">
    <source>
        <dbReference type="ARBA" id="ARBA00022723"/>
    </source>
</evidence>
<protein>
    <submittedName>
        <fullName evidence="6">Zinc finger HIT domain-containing protein 1</fullName>
    </submittedName>
</protein>
<dbReference type="Pfam" id="PF04438">
    <property type="entry name" value="zf-HIT"/>
    <property type="match status" value="1"/>
</dbReference>
<gene>
    <name evidence="6" type="ORF">J8273_3290</name>
</gene>
<proteinExistence type="predicted"/>
<sequence length="153" mass="17283">MQRPQAAAPVENDASSSTDYVSRVLELREEIKRSCGFQLYYTPAGDREMTNMIETQFRTLKKQAGLKGAVQNIHYTRLVQALQDEKASERPDPNYFTLEAGESSRPPRPFCSVCGYWGLYKCPQKKCNARVCSIECRKVHIQAQKCGANIVVS</sequence>
<evidence type="ECO:0000256" key="4">
    <source>
        <dbReference type="SAM" id="MobiDB-lite"/>
    </source>
</evidence>
<dbReference type="GO" id="GO:0008270">
    <property type="term" value="F:zinc ion binding"/>
    <property type="evidence" value="ECO:0007669"/>
    <property type="project" value="UniProtKB-KW"/>
</dbReference>
<keyword evidence="2" id="KW-0863">Zinc-finger</keyword>
<comment type="caution">
    <text evidence="6">The sequence shown here is derived from an EMBL/GenBank/DDBJ whole genome shotgun (WGS) entry which is preliminary data.</text>
</comment>
<evidence type="ECO:0000259" key="5">
    <source>
        <dbReference type="Pfam" id="PF04438"/>
    </source>
</evidence>
<organism evidence="6 7">
    <name type="scientific">Carpediemonas membranifera</name>
    <dbReference type="NCBI Taxonomy" id="201153"/>
    <lineage>
        <taxon>Eukaryota</taxon>
        <taxon>Metamonada</taxon>
        <taxon>Carpediemonas-like organisms</taxon>
        <taxon>Carpediemonas</taxon>
    </lineage>
</organism>
<dbReference type="GO" id="GO:0005634">
    <property type="term" value="C:nucleus"/>
    <property type="evidence" value="ECO:0007669"/>
    <property type="project" value="UniProtKB-ARBA"/>
</dbReference>
<dbReference type="InterPro" id="IPR039723">
    <property type="entry name" value="Vps71/ZNHIT1"/>
</dbReference>
<dbReference type="Gene3D" id="3.30.60.220">
    <property type="match status" value="1"/>
</dbReference>
<dbReference type="GO" id="GO:0006338">
    <property type="term" value="P:chromatin remodeling"/>
    <property type="evidence" value="ECO:0007669"/>
    <property type="project" value="InterPro"/>
</dbReference>
<feature type="domain" description="HIT-type" evidence="5">
    <location>
        <begin position="107"/>
        <end position="138"/>
    </location>
</feature>
<dbReference type="InterPro" id="IPR007529">
    <property type="entry name" value="Znf_HIT"/>
</dbReference>
<dbReference type="OrthoDB" id="74807at2759"/>
<evidence type="ECO:0000256" key="3">
    <source>
        <dbReference type="ARBA" id="ARBA00022833"/>
    </source>
</evidence>
<dbReference type="Proteomes" id="UP000717585">
    <property type="component" value="Unassembled WGS sequence"/>
</dbReference>
<dbReference type="CDD" id="cd21437">
    <property type="entry name" value="zf-HIT_ZNHIT1_like"/>
    <property type="match status" value="1"/>
</dbReference>
<feature type="region of interest" description="Disordered" evidence="4">
    <location>
        <begin position="85"/>
        <end position="105"/>
    </location>
</feature>